<dbReference type="InterPro" id="IPR004358">
    <property type="entry name" value="Sig_transdc_His_kin-like_C"/>
</dbReference>
<feature type="transmembrane region" description="Helical" evidence="9">
    <location>
        <begin position="82"/>
        <end position="108"/>
    </location>
</feature>
<dbReference type="InterPro" id="IPR003661">
    <property type="entry name" value="HisK_dim/P_dom"/>
</dbReference>
<dbReference type="SMART" id="SM00387">
    <property type="entry name" value="HATPase_c"/>
    <property type="match status" value="1"/>
</dbReference>
<dbReference type="Gene3D" id="3.30.565.10">
    <property type="entry name" value="Histidine kinase-like ATPase, C-terminal domain"/>
    <property type="match status" value="1"/>
</dbReference>
<evidence type="ECO:0000313" key="12">
    <source>
        <dbReference type="Proteomes" id="UP000236728"/>
    </source>
</evidence>
<dbReference type="GO" id="GO:0000155">
    <property type="term" value="F:phosphorelay sensor kinase activity"/>
    <property type="evidence" value="ECO:0007669"/>
    <property type="project" value="InterPro"/>
</dbReference>
<keyword evidence="5" id="KW-0547">Nucleotide-binding</keyword>
<dbReference type="Gene3D" id="1.10.287.130">
    <property type="match status" value="1"/>
</dbReference>
<evidence type="ECO:0000256" key="6">
    <source>
        <dbReference type="ARBA" id="ARBA00022777"/>
    </source>
</evidence>
<dbReference type="PROSITE" id="PS50109">
    <property type="entry name" value="HIS_KIN"/>
    <property type="match status" value="1"/>
</dbReference>
<feature type="transmembrane region" description="Helical" evidence="9">
    <location>
        <begin position="20"/>
        <end position="44"/>
    </location>
</feature>
<dbReference type="Pfam" id="PF02518">
    <property type="entry name" value="HATPase_c"/>
    <property type="match status" value="1"/>
</dbReference>
<comment type="catalytic activity">
    <reaction evidence="1">
        <text>ATP + protein L-histidine = ADP + protein N-phospho-L-histidine.</text>
        <dbReference type="EC" id="2.7.13.3"/>
    </reaction>
</comment>
<dbReference type="InterPro" id="IPR003594">
    <property type="entry name" value="HATPase_dom"/>
</dbReference>
<name>A0A1H6AC76_9BACT</name>
<keyword evidence="8" id="KW-0902">Two-component regulatory system</keyword>
<keyword evidence="9" id="KW-0812">Transmembrane</keyword>
<dbReference type="SUPFAM" id="SSF47384">
    <property type="entry name" value="Homodimeric domain of signal transducing histidine kinase"/>
    <property type="match status" value="1"/>
</dbReference>
<dbReference type="PANTHER" id="PTHR43065:SF46">
    <property type="entry name" value="C4-DICARBOXYLATE TRANSPORT SENSOR PROTEIN DCTB"/>
    <property type="match status" value="1"/>
</dbReference>
<keyword evidence="6 11" id="KW-0418">Kinase</keyword>
<evidence type="ECO:0000313" key="11">
    <source>
        <dbReference type="EMBL" id="SEG45982.1"/>
    </source>
</evidence>
<organism evidence="11 12">
    <name type="scientific">Bryocella elongata</name>
    <dbReference type="NCBI Taxonomy" id="863522"/>
    <lineage>
        <taxon>Bacteria</taxon>
        <taxon>Pseudomonadati</taxon>
        <taxon>Acidobacteriota</taxon>
        <taxon>Terriglobia</taxon>
        <taxon>Terriglobales</taxon>
        <taxon>Acidobacteriaceae</taxon>
        <taxon>Bryocella</taxon>
    </lineage>
</organism>
<evidence type="ECO:0000256" key="7">
    <source>
        <dbReference type="ARBA" id="ARBA00022840"/>
    </source>
</evidence>
<keyword evidence="9" id="KW-1133">Transmembrane helix</keyword>
<dbReference type="PRINTS" id="PR00344">
    <property type="entry name" value="BCTRLSENSOR"/>
</dbReference>
<dbReference type="InterPro" id="IPR005467">
    <property type="entry name" value="His_kinase_dom"/>
</dbReference>
<keyword evidence="7" id="KW-0067">ATP-binding</keyword>
<dbReference type="CDD" id="cd00082">
    <property type="entry name" value="HisKA"/>
    <property type="match status" value="1"/>
</dbReference>
<protein>
    <recommendedName>
        <fullName evidence="2">histidine kinase</fullName>
        <ecNumber evidence="2">2.7.13.3</ecNumber>
    </recommendedName>
</protein>
<proteinExistence type="predicted"/>
<evidence type="ECO:0000256" key="3">
    <source>
        <dbReference type="ARBA" id="ARBA00022553"/>
    </source>
</evidence>
<keyword evidence="9" id="KW-0472">Membrane</keyword>
<evidence type="ECO:0000256" key="5">
    <source>
        <dbReference type="ARBA" id="ARBA00022741"/>
    </source>
</evidence>
<dbReference type="PANTHER" id="PTHR43065">
    <property type="entry name" value="SENSOR HISTIDINE KINASE"/>
    <property type="match status" value="1"/>
</dbReference>
<evidence type="ECO:0000256" key="2">
    <source>
        <dbReference type="ARBA" id="ARBA00012438"/>
    </source>
</evidence>
<keyword evidence="3" id="KW-0597">Phosphoprotein</keyword>
<dbReference type="EC" id="2.7.13.3" evidence="2"/>
<dbReference type="InterPro" id="IPR036890">
    <property type="entry name" value="HATPase_C_sf"/>
</dbReference>
<reference evidence="11 12" key="1">
    <citation type="submission" date="2016-10" db="EMBL/GenBank/DDBJ databases">
        <authorList>
            <person name="de Groot N.N."/>
        </authorList>
    </citation>
    <scope>NUCLEOTIDE SEQUENCE [LARGE SCALE GENOMIC DNA]</scope>
    <source>
        <strain evidence="11 12">DSM 22489</strain>
    </source>
</reference>
<dbReference type="Pfam" id="PF25487">
    <property type="entry name" value="ETR1_N"/>
    <property type="match status" value="1"/>
</dbReference>
<dbReference type="GO" id="GO:0005524">
    <property type="term" value="F:ATP binding"/>
    <property type="evidence" value="ECO:0007669"/>
    <property type="project" value="UniProtKB-KW"/>
</dbReference>
<dbReference type="AlphaFoldDB" id="A0A1H6AC76"/>
<feature type="transmembrane region" description="Helical" evidence="9">
    <location>
        <begin position="56"/>
        <end position="76"/>
    </location>
</feature>
<feature type="domain" description="Histidine kinase" evidence="10">
    <location>
        <begin position="154"/>
        <end position="361"/>
    </location>
</feature>
<dbReference type="InterPro" id="IPR036097">
    <property type="entry name" value="HisK_dim/P_sf"/>
</dbReference>
<dbReference type="RefSeq" id="WP_103933907.1">
    <property type="nucleotide sequence ID" value="NZ_FNVA01000005.1"/>
</dbReference>
<accession>A0A1H6AC76</accession>
<keyword evidence="12" id="KW-1185">Reference proteome</keyword>
<evidence type="ECO:0000256" key="1">
    <source>
        <dbReference type="ARBA" id="ARBA00000085"/>
    </source>
</evidence>
<evidence type="ECO:0000256" key="4">
    <source>
        <dbReference type="ARBA" id="ARBA00022679"/>
    </source>
</evidence>
<gene>
    <name evidence="11" type="ORF">SAMN05421819_3048</name>
</gene>
<dbReference type="InterPro" id="IPR058544">
    <property type="entry name" value="ETR1_N"/>
</dbReference>
<evidence type="ECO:0000256" key="9">
    <source>
        <dbReference type="SAM" id="Phobius"/>
    </source>
</evidence>
<dbReference type="OrthoDB" id="9796100at2"/>
<dbReference type="EMBL" id="FNVA01000005">
    <property type="protein sequence ID" value="SEG45982.1"/>
    <property type="molecule type" value="Genomic_DNA"/>
</dbReference>
<evidence type="ECO:0000256" key="8">
    <source>
        <dbReference type="ARBA" id="ARBA00023012"/>
    </source>
</evidence>
<keyword evidence="4" id="KW-0808">Transferase</keyword>
<dbReference type="SUPFAM" id="SSF55874">
    <property type="entry name" value="ATPase domain of HSP90 chaperone/DNA topoisomerase II/histidine kinase"/>
    <property type="match status" value="1"/>
</dbReference>
<evidence type="ECO:0000259" key="10">
    <source>
        <dbReference type="PROSITE" id="PS50109"/>
    </source>
</evidence>
<sequence length="378" mass="41416">MAPSSLMPHAVCWRADPQLIWTMVVTNAITFLSYSGICLTLLHMVRRTKRVIARDWAWFVVGFALFIVACGSTHLMEVVTTWVPWFWLDATANIVTAALSAYVAVMLVRRRGEITFSINDYAARLVSSESERVRLEQSLLTARKLDDWSRMSAVLAHEISNPLEAIQNLVYLISHSEDATPEIAELARTAGAEVERVVKISRSSLAFFRHSNTPEATDLMAAAESVRALLIVVFAGRNLRLEVEGHGDLTVEALPGELRQVLLNLIRNACEATPKDGSAVTVTLTGERDGVEIVVADEGSGIEPGILPNLFTFGITTKGEKGNGMGLWTVKHIVTRHGGTIRVESTLGKGTRFILWWPRVFPQQASEAGMPGLAAAAK</sequence>
<dbReference type="Proteomes" id="UP000236728">
    <property type="component" value="Unassembled WGS sequence"/>
</dbReference>